<dbReference type="Proteomes" id="UP001518990">
    <property type="component" value="Unassembled WGS sequence"/>
</dbReference>
<keyword evidence="2" id="KW-1185">Reference proteome</keyword>
<evidence type="ECO:0008006" key="3">
    <source>
        <dbReference type="Google" id="ProtNLM"/>
    </source>
</evidence>
<proteinExistence type="predicted"/>
<protein>
    <recommendedName>
        <fullName evidence="3">Transposase</fullName>
    </recommendedName>
</protein>
<comment type="caution">
    <text evidence="1">The sequence shown here is derived from an EMBL/GenBank/DDBJ whole genome shotgun (WGS) entry which is preliminary data.</text>
</comment>
<name>A0ABS3KEY0_9PROT</name>
<gene>
    <name evidence="1" type="ORF">IAI60_11395</name>
</gene>
<accession>A0ABS3KEY0</accession>
<dbReference type="RefSeq" id="WP_207447301.1">
    <property type="nucleotide sequence ID" value="NZ_CP061091.1"/>
</dbReference>
<sequence>MPDNDLQRVVGRLRKDARGLSKLTILWQHKRDRSGGTAEHCRRAAWDPERRLEVLRRRAPGHPH</sequence>
<evidence type="ECO:0000313" key="2">
    <source>
        <dbReference type="Proteomes" id="UP001518990"/>
    </source>
</evidence>
<dbReference type="EMBL" id="JACTNF010000010">
    <property type="protein sequence ID" value="MBO1075213.1"/>
    <property type="molecule type" value="Genomic_DNA"/>
</dbReference>
<evidence type="ECO:0000313" key="1">
    <source>
        <dbReference type="EMBL" id="MBO1075213.1"/>
    </source>
</evidence>
<reference evidence="1 2" key="1">
    <citation type="submission" date="2020-09" db="EMBL/GenBank/DDBJ databases">
        <title>Roseomonas.</title>
        <authorList>
            <person name="Zhu W."/>
        </authorList>
    </citation>
    <scope>NUCLEOTIDE SEQUENCE [LARGE SCALE GENOMIC DNA]</scope>
    <source>
        <strain evidence="1 2">1311</strain>
    </source>
</reference>
<organism evidence="1 2">
    <name type="scientific">Roseomonas marmotae</name>
    <dbReference type="NCBI Taxonomy" id="2768161"/>
    <lineage>
        <taxon>Bacteria</taxon>
        <taxon>Pseudomonadati</taxon>
        <taxon>Pseudomonadota</taxon>
        <taxon>Alphaproteobacteria</taxon>
        <taxon>Acetobacterales</taxon>
        <taxon>Roseomonadaceae</taxon>
        <taxon>Roseomonas</taxon>
    </lineage>
</organism>